<keyword evidence="4 10" id="KW-0808">Transferase</keyword>
<comment type="pathway">
    <text evidence="1">Carbohydrate acid metabolism.</text>
</comment>
<evidence type="ECO:0000256" key="3">
    <source>
        <dbReference type="ARBA" id="ARBA00012054"/>
    </source>
</evidence>
<dbReference type="Gene3D" id="3.40.50.300">
    <property type="entry name" value="P-loop containing nucleotide triphosphate hydrolases"/>
    <property type="match status" value="1"/>
</dbReference>
<dbReference type="SUPFAM" id="SSF52540">
    <property type="entry name" value="P-loop containing nucleoside triphosphate hydrolases"/>
    <property type="match status" value="1"/>
</dbReference>
<comment type="catalytic activity">
    <reaction evidence="9 10">
        <text>D-gluconate + ATP = 6-phospho-D-gluconate + ADP + H(+)</text>
        <dbReference type="Rhea" id="RHEA:19433"/>
        <dbReference type="ChEBI" id="CHEBI:15378"/>
        <dbReference type="ChEBI" id="CHEBI:18391"/>
        <dbReference type="ChEBI" id="CHEBI:30616"/>
        <dbReference type="ChEBI" id="CHEBI:58759"/>
        <dbReference type="ChEBI" id="CHEBI:456216"/>
        <dbReference type="EC" id="2.7.1.12"/>
    </reaction>
</comment>
<keyword evidence="5 10" id="KW-0547">Nucleotide-binding</keyword>
<keyword evidence="12" id="KW-1185">Reference proteome</keyword>
<sequence>MGVSGSGKTTVAALLSAALGCQFQEGDALHSAANVRKMHGGTALTDADRLPWLHAIAGEIDGWRARGQSGVLTCSALKRSYRDIVIDDRPGVALVYLRGSHDLIRRRMAARYEHFMPLALLDSQFATLEEPTPDEQPITVDVSLHPADIVTTIVHQLELRDAIATAPHRLSEART</sequence>
<proteinExistence type="inferred from homology"/>
<keyword evidence="7 10" id="KW-0067">ATP-binding</keyword>
<comment type="similarity">
    <text evidence="2 10">Belongs to the gluconokinase GntK/GntV family.</text>
</comment>
<protein>
    <recommendedName>
        <fullName evidence="3 10">Gluconokinase</fullName>
        <ecNumber evidence="3 10">2.7.1.12</ecNumber>
    </recommendedName>
</protein>
<keyword evidence="8" id="KW-0311">Gluconate utilization</keyword>
<dbReference type="GO" id="GO:0005524">
    <property type="term" value="F:ATP binding"/>
    <property type="evidence" value="ECO:0007669"/>
    <property type="project" value="UniProtKB-KW"/>
</dbReference>
<evidence type="ECO:0000256" key="10">
    <source>
        <dbReference type="RuleBase" id="RU363066"/>
    </source>
</evidence>
<organism evidence="11 12">
    <name type="scientific">Lichenicoccus roseus</name>
    <dbReference type="NCBI Taxonomy" id="2683649"/>
    <lineage>
        <taxon>Bacteria</taxon>
        <taxon>Pseudomonadati</taxon>
        <taxon>Pseudomonadota</taxon>
        <taxon>Alphaproteobacteria</taxon>
        <taxon>Acetobacterales</taxon>
        <taxon>Acetobacteraceae</taxon>
        <taxon>Lichenicoccus</taxon>
    </lineage>
</organism>
<dbReference type="OrthoDB" id="9795716at2"/>
<dbReference type="GO" id="GO:0019521">
    <property type="term" value="P:D-gluconate metabolic process"/>
    <property type="evidence" value="ECO:0007669"/>
    <property type="project" value="UniProtKB-KW"/>
</dbReference>
<dbReference type="InterPro" id="IPR027417">
    <property type="entry name" value="P-loop_NTPase"/>
</dbReference>
<dbReference type="EMBL" id="VCDI01000001">
    <property type="protein sequence ID" value="TLU74705.1"/>
    <property type="molecule type" value="Genomic_DNA"/>
</dbReference>
<evidence type="ECO:0000256" key="6">
    <source>
        <dbReference type="ARBA" id="ARBA00022777"/>
    </source>
</evidence>
<dbReference type="PANTHER" id="PTHR43442:SF3">
    <property type="entry name" value="GLUCONOKINASE-RELATED"/>
    <property type="match status" value="1"/>
</dbReference>
<evidence type="ECO:0000256" key="7">
    <source>
        <dbReference type="ARBA" id="ARBA00022840"/>
    </source>
</evidence>
<dbReference type="GO" id="GO:0005737">
    <property type="term" value="C:cytoplasm"/>
    <property type="evidence" value="ECO:0007669"/>
    <property type="project" value="TreeGrafter"/>
</dbReference>
<evidence type="ECO:0000256" key="8">
    <source>
        <dbReference type="ARBA" id="ARBA00023064"/>
    </source>
</evidence>
<dbReference type="Pfam" id="PF13671">
    <property type="entry name" value="AAA_33"/>
    <property type="match status" value="1"/>
</dbReference>
<evidence type="ECO:0000256" key="2">
    <source>
        <dbReference type="ARBA" id="ARBA00008420"/>
    </source>
</evidence>
<evidence type="ECO:0000256" key="9">
    <source>
        <dbReference type="ARBA" id="ARBA00048090"/>
    </source>
</evidence>
<evidence type="ECO:0000256" key="5">
    <source>
        <dbReference type="ARBA" id="ARBA00022741"/>
    </source>
</evidence>
<dbReference type="GO" id="GO:0046316">
    <property type="term" value="F:gluconokinase activity"/>
    <property type="evidence" value="ECO:0007669"/>
    <property type="project" value="UniProtKB-EC"/>
</dbReference>
<gene>
    <name evidence="11" type="ORF">FE263_04945</name>
</gene>
<dbReference type="Proteomes" id="UP000305654">
    <property type="component" value="Unassembled WGS sequence"/>
</dbReference>
<dbReference type="PANTHER" id="PTHR43442">
    <property type="entry name" value="GLUCONOKINASE-RELATED"/>
    <property type="match status" value="1"/>
</dbReference>
<evidence type="ECO:0000313" key="12">
    <source>
        <dbReference type="Proteomes" id="UP000305654"/>
    </source>
</evidence>
<name>A0A5R9JAV1_9PROT</name>
<dbReference type="EC" id="2.7.1.12" evidence="3 10"/>
<comment type="caution">
    <text evidence="11">The sequence shown here is derived from an EMBL/GenBank/DDBJ whole genome shotgun (WGS) entry which is preliminary data.</text>
</comment>
<dbReference type="CDD" id="cd02021">
    <property type="entry name" value="GntK"/>
    <property type="match status" value="1"/>
</dbReference>
<accession>A0A5R9JAV1</accession>
<dbReference type="AlphaFoldDB" id="A0A5R9JAV1"/>
<evidence type="ECO:0000256" key="1">
    <source>
        <dbReference type="ARBA" id="ARBA00004761"/>
    </source>
</evidence>
<evidence type="ECO:0000313" key="11">
    <source>
        <dbReference type="EMBL" id="TLU74705.1"/>
    </source>
</evidence>
<dbReference type="InterPro" id="IPR006001">
    <property type="entry name" value="Therm_gnt_kin"/>
</dbReference>
<evidence type="ECO:0000256" key="4">
    <source>
        <dbReference type="ARBA" id="ARBA00022679"/>
    </source>
</evidence>
<reference evidence="11 12" key="1">
    <citation type="submission" date="2019-05" db="EMBL/GenBank/DDBJ databases">
        <authorList>
            <person name="Pankratov T."/>
            <person name="Grouzdev D."/>
        </authorList>
    </citation>
    <scope>NUCLEOTIDE SEQUENCE [LARGE SCALE GENOMIC DNA]</scope>
    <source>
        <strain evidence="11 12">KEBCLARHB70R</strain>
    </source>
</reference>
<keyword evidence="6 10" id="KW-0418">Kinase</keyword>
<dbReference type="NCBIfam" id="TIGR01313">
    <property type="entry name" value="therm_gnt_kin"/>
    <property type="match status" value="1"/>
</dbReference>
<dbReference type="FunFam" id="3.40.50.300:FF:000522">
    <property type="entry name" value="Gluconokinase"/>
    <property type="match status" value="1"/>
</dbReference>